<evidence type="ECO:0000313" key="7">
    <source>
        <dbReference type="Proteomes" id="UP001527925"/>
    </source>
</evidence>
<keyword evidence="2" id="KW-0805">Transcription regulation</keyword>
<dbReference type="EMBL" id="JADGIZ020000013">
    <property type="protein sequence ID" value="KAL2916934.1"/>
    <property type="molecule type" value="Genomic_DNA"/>
</dbReference>
<evidence type="ECO:0000313" key="6">
    <source>
        <dbReference type="EMBL" id="KAL2916934.1"/>
    </source>
</evidence>
<evidence type="ECO:0000256" key="1">
    <source>
        <dbReference type="ARBA" id="ARBA00004123"/>
    </source>
</evidence>
<dbReference type="InterPro" id="IPR021740">
    <property type="entry name" value="Velvet"/>
</dbReference>
<dbReference type="PANTHER" id="PTHR33572:SF3">
    <property type="entry name" value="VELVET COMPLEX SUBUNIT B"/>
    <property type="match status" value="1"/>
</dbReference>
<sequence length="279" mass="30659">MLKVPSASHAPSLSVLLGARCPSRVCLPPPAAAAAAAAAATQPSPAADAPRYELVVRQQPTRGRMCGFSIVKDRRIIDPPLVLQLVARDRDRTRVHGADFGANTLCHISLWSADRSVECGTVVNPRFKSHMRSKQHRAADSSVARSNKHCQTIIGSTMLPPQTLADLDGTPGNFFVFHDLSIRVQGFYTLKCELLELDSSGPFPRFRSLHTIFTSPIHMFPPKFFPGMLESTPLSKCFAKQGMPIHIRRDYACLQSERDIAIPAVSHTNVVHDSAYIIR</sequence>
<reference evidence="6 7" key="1">
    <citation type="submission" date="2023-09" db="EMBL/GenBank/DDBJ databases">
        <title>Pangenome analysis of Batrachochytrium dendrobatidis and related Chytrids.</title>
        <authorList>
            <person name="Yacoub M.N."/>
            <person name="Stajich J.E."/>
            <person name="James T.Y."/>
        </authorList>
    </citation>
    <scope>NUCLEOTIDE SEQUENCE [LARGE SCALE GENOMIC DNA]</scope>
    <source>
        <strain evidence="6 7">JEL0888</strain>
    </source>
</reference>
<accession>A0ABR4NBS7</accession>
<comment type="caution">
    <text evidence="6">The sequence shown here is derived from an EMBL/GenBank/DDBJ whole genome shotgun (WGS) entry which is preliminary data.</text>
</comment>
<feature type="domain" description="Velvet" evidence="5">
    <location>
        <begin position="47"/>
        <end position="248"/>
    </location>
</feature>
<keyword evidence="3" id="KW-0804">Transcription</keyword>
<proteinExistence type="predicted"/>
<gene>
    <name evidence="6" type="ORF">HK105_203366</name>
</gene>
<dbReference type="PANTHER" id="PTHR33572">
    <property type="entry name" value="SPORE DEVELOPMENT REGULATOR VOSA"/>
    <property type="match status" value="1"/>
</dbReference>
<comment type="subcellular location">
    <subcellularLocation>
        <location evidence="1">Nucleus</location>
    </subcellularLocation>
</comment>
<dbReference type="PROSITE" id="PS51821">
    <property type="entry name" value="VELVET"/>
    <property type="match status" value="1"/>
</dbReference>
<evidence type="ECO:0000259" key="5">
    <source>
        <dbReference type="PROSITE" id="PS51821"/>
    </source>
</evidence>
<evidence type="ECO:0000256" key="2">
    <source>
        <dbReference type="ARBA" id="ARBA00023015"/>
    </source>
</evidence>
<evidence type="ECO:0000256" key="4">
    <source>
        <dbReference type="ARBA" id="ARBA00023242"/>
    </source>
</evidence>
<evidence type="ECO:0000256" key="3">
    <source>
        <dbReference type="ARBA" id="ARBA00023163"/>
    </source>
</evidence>
<keyword evidence="7" id="KW-1185">Reference proteome</keyword>
<name>A0ABR4NBS7_9FUNG</name>
<dbReference type="InterPro" id="IPR038491">
    <property type="entry name" value="Velvet_dom_sf"/>
</dbReference>
<dbReference type="Pfam" id="PF11754">
    <property type="entry name" value="Velvet"/>
    <property type="match status" value="1"/>
</dbReference>
<organism evidence="6 7">
    <name type="scientific">Polyrhizophydium stewartii</name>
    <dbReference type="NCBI Taxonomy" id="2732419"/>
    <lineage>
        <taxon>Eukaryota</taxon>
        <taxon>Fungi</taxon>
        <taxon>Fungi incertae sedis</taxon>
        <taxon>Chytridiomycota</taxon>
        <taxon>Chytridiomycota incertae sedis</taxon>
        <taxon>Chytridiomycetes</taxon>
        <taxon>Rhizophydiales</taxon>
        <taxon>Rhizophydiales incertae sedis</taxon>
        <taxon>Polyrhizophydium</taxon>
    </lineage>
</organism>
<dbReference type="InterPro" id="IPR037525">
    <property type="entry name" value="Velvet_dom"/>
</dbReference>
<dbReference type="Proteomes" id="UP001527925">
    <property type="component" value="Unassembled WGS sequence"/>
</dbReference>
<dbReference type="Gene3D" id="2.60.40.3960">
    <property type="entry name" value="Velvet domain"/>
    <property type="match status" value="1"/>
</dbReference>
<keyword evidence="4" id="KW-0539">Nucleus</keyword>
<protein>
    <recommendedName>
        <fullName evidence="5">Velvet domain-containing protein</fullName>
    </recommendedName>
</protein>